<dbReference type="PIRSF" id="PIRSF007663">
    <property type="entry name" value="UCP007663"/>
    <property type="match status" value="1"/>
</dbReference>
<gene>
    <name evidence="5" type="ORF">P8936_12265</name>
</gene>
<dbReference type="GO" id="GO:0005975">
    <property type="term" value="P:carbohydrate metabolic process"/>
    <property type="evidence" value="ECO:0007669"/>
    <property type="project" value="InterPro"/>
</dbReference>
<dbReference type="SUPFAM" id="SSF48208">
    <property type="entry name" value="Six-hairpin glycosidases"/>
    <property type="match status" value="1"/>
</dbReference>
<name>A0AAU7D454_9BACT</name>
<keyword evidence="1" id="KW-0732">Signal</keyword>
<dbReference type="InterPro" id="IPR008928">
    <property type="entry name" value="6-hairpin_glycosidase_sf"/>
</dbReference>
<feature type="signal peptide" evidence="1">
    <location>
        <begin position="1"/>
        <end position="25"/>
    </location>
</feature>
<evidence type="ECO:0000259" key="4">
    <source>
        <dbReference type="Pfam" id="PF22124"/>
    </source>
</evidence>
<dbReference type="GO" id="GO:0004560">
    <property type="term" value="F:alpha-L-fucosidase activity"/>
    <property type="evidence" value="ECO:0007669"/>
    <property type="project" value="InterPro"/>
</dbReference>
<feature type="chain" id="PRO_5043963808" evidence="1">
    <location>
        <begin position="26"/>
        <end position="800"/>
    </location>
</feature>
<accession>A0AAU7D454</accession>
<dbReference type="InterPro" id="IPR016518">
    <property type="entry name" value="Alpha-L-fucosidase"/>
</dbReference>
<dbReference type="InterPro" id="IPR049053">
    <property type="entry name" value="AFCA-like_C"/>
</dbReference>
<organism evidence="5">
    <name type="scientific">Edaphobacter paludis</name>
    <dbReference type="NCBI Taxonomy" id="3035702"/>
    <lineage>
        <taxon>Bacteria</taxon>
        <taxon>Pseudomonadati</taxon>
        <taxon>Acidobacteriota</taxon>
        <taxon>Terriglobia</taxon>
        <taxon>Terriglobales</taxon>
        <taxon>Acidobacteriaceae</taxon>
        <taxon>Edaphobacter</taxon>
    </lineage>
</organism>
<protein>
    <submittedName>
        <fullName evidence="5">Glycoside hydrolase family 95 protein</fullName>
    </submittedName>
</protein>
<dbReference type="PANTHER" id="PTHR31084:SF0">
    <property type="entry name" value="ALPHA-L-FUCOSIDASE 2"/>
    <property type="match status" value="1"/>
</dbReference>
<evidence type="ECO:0000313" key="5">
    <source>
        <dbReference type="EMBL" id="XBH12464.1"/>
    </source>
</evidence>
<dbReference type="InterPro" id="IPR013780">
    <property type="entry name" value="Glyco_hydro_b"/>
</dbReference>
<sequence>MNRRQFLLYMAQIGALVNIGPLATAADEKHQKWPDMSWWYQTPASHYWEGIPLSNGRLAAMVYGGIEDELIPINDESLWSGSPYDPNNPEGKAALPDIRSLLFDGRYVEAQKLCDKLMSIPLSVQDYQPLGELRIRFEGQGRTANYRRELNMDSALARIEYTADGVRYSREVFASYPDQVLVVRITADQPARITLHARLGSIQPSAKSHYIEDDRIVMDGMAETVTTGRSAHPVIPAEIHWQSQLRVIPEGGTLTHDRMKQDEERVSACLSVAKADAVTLVMAATTNYVGWNDIGADARGRVDAMMKAAQTPYHVLLTKHLADWQPQFHACRLQIGSVNKARKDTTTRLDELRQGADDPLFAVQYFQYGRYLLLADSRPGTLPFNNHNVWLNNMEGRWEGRWTLNINLEECYWPAENTSLAQTNDALLGFVEQLALAGARTAQELYGCRGWVAHHGTDVWMNTAPTDATGPGIWPTGGVWLLQQLWEHYVFQPDINYLRHIYPLFKGSSQFFLDFLIEEPTHHWLVTAPSVSPENSFFTPDGVRTQVCMGPTLDNDLLRDLFNHTAEASQLLGVDADLREAVESACRRLPPDRIGKYGQIEEWLQDFKETEVTHRHLSPLYGFFPSNQIANGRNPELVKAVRVTLDRRGFKNRGWSGAWKINILARLQDGEHAHALLKQMLAEISLEPGKEDSDRVPSFEGNQGIQGVTAGLAEMLLQSHDGNVTLLPALPAAWPNGRVRGLRARGGFVVDIWWKDLKLVRTQIRSSCGGPCRLVYGSRMVHFNTRANETSLRNELLQAI</sequence>
<evidence type="ECO:0000256" key="1">
    <source>
        <dbReference type="SAM" id="SignalP"/>
    </source>
</evidence>
<dbReference type="Gene3D" id="2.60.40.1180">
    <property type="entry name" value="Golgi alpha-mannosidase II"/>
    <property type="match status" value="1"/>
</dbReference>
<dbReference type="Gene3D" id="2.70.98.50">
    <property type="entry name" value="putative glycoside hydrolase family protein from bacillus halodurans"/>
    <property type="match status" value="1"/>
</dbReference>
<keyword evidence="5" id="KW-0378">Hydrolase</keyword>
<dbReference type="RefSeq" id="WP_348269485.1">
    <property type="nucleotide sequence ID" value="NZ_CP121195.1"/>
</dbReference>
<feature type="domain" description="Alpha fucosidase A-like C-terminal" evidence="3">
    <location>
        <begin position="718"/>
        <end position="782"/>
    </location>
</feature>
<dbReference type="AlphaFoldDB" id="A0AAU7D454"/>
<evidence type="ECO:0000259" key="3">
    <source>
        <dbReference type="Pfam" id="PF21307"/>
    </source>
</evidence>
<evidence type="ECO:0000259" key="2">
    <source>
        <dbReference type="Pfam" id="PF14498"/>
    </source>
</evidence>
<dbReference type="InterPro" id="IPR054363">
    <property type="entry name" value="GH95_cat"/>
</dbReference>
<reference evidence="5" key="1">
    <citation type="submission" date="2023-03" db="EMBL/GenBank/DDBJ databases">
        <title>Edaphobacter sp.</title>
        <authorList>
            <person name="Huber K.J."/>
            <person name="Papendorf J."/>
            <person name="Pilke C."/>
            <person name="Bunk B."/>
            <person name="Sproeer C."/>
            <person name="Pester M."/>
        </authorList>
    </citation>
    <scope>NUCLEOTIDE SEQUENCE</scope>
    <source>
        <strain evidence="5">DSM 109920</strain>
    </source>
</reference>
<dbReference type="PANTHER" id="PTHR31084">
    <property type="entry name" value="ALPHA-L-FUCOSIDASE 2"/>
    <property type="match status" value="1"/>
</dbReference>
<feature type="domain" description="Glycosyl hydrolase family 95 N-terminal" evidence="2">
    <location>
        <begin position="39"/>
        <end position="290"/>
    </location>
</feature>
<dbReference type="EMBL" id="CP121195">
    <property type="protein sequence ID" value="XBH12464.1"/>
    <property type="molecule type" value="Genomic_DNA"/>
</dbReference>
<dbReference type="InterPro" id="IPR027414">
    <property type="entry name" value="GH95_N_dom"/>
</dbReference>
<dbReference type="Pfam" id="PF14498">
    <property type="entry name" value="Glyco_hyd_65N_2"/>
    <property type="match status" value="1"/>
</dbReference>
<dbReference type="Pfam" id="PF21307">
    <property type="entry name" value="Glyco_hydro_95_C"/>
    <property type="match status" value="1"/>
</dbReference>
<proteinExistence type="predicted"/>
<feature type="domain" description="Glycosyl hydrolase family 95 catalytic" evidence="4">
    <location>
        <begin position="313"/>
        <end position="716"/>
    </location>
</feature>
<dbReference type="Pfam" id="PF22124">
    <property type="entry name" value="Glyco_hydro_95_cat"/>
    <property type="match status" value="1"/>
</dbReference>